<comment type="caution">
    <text evidence="3">The sequence shown here is derived from an EMBL/GenBank/DDBJ whole genome shotgun (WGS) entry which is preliminary data.</text>
</comment>
<proteinExistence type="predicted"/>
<accession>A0ABW1A6U7</accession>
<dbReference type="PROSITE" id="PS50801">
    <property type="entry name" value="STAS"/>
    <property type="match status" value="1"/>
</dbReference>
<feature type="domain" description="STAS" evidence="2">
    <location>
        <begin position="1"/>
        <end position="104"/>
    </location>
</feature>
<feature type="region of interest" description="Disordered" evidence="1">
    <location>
        <begin position="99"/>
        <end position="123"/>
    </location>
</feature>
<keyword evidence="4" id="KW-1185">Reference proteome</keyword>
<dbReference type="Pfam" id="PF01740">
    <property type="entry name" value="STAS"/>
    <property type="match status" value="1"/>
</dbReference>
<dbReference type="Proteomes" id="UP001596074">
    <property type="component" value="Unassembled WGS sequence"/>
</dbReference>
<dbReference type="SUPFAM" id="SSF52091">
    <property type="entry name" value="SpoIIaa-like"/>
    <property type="match status" value="2"/>
</dbReference>
<dbReference type="CDD" id="cd07043">
    <property type="entry name" value="STAS_anti-anti-sigma_factors"/>
    <property type="match status" value="2"/>
</dbReference>
<sequence>MLALPPETGWHNYSAIREAVSEALTTPSVRGRAGLVVDFGDTVLLDAAGLVLLARTQTRANLLGRELRVVAPPTALRTRHALEVTGLAGIVEVHPDLMSATSAPPQKAPRRRPATGAAAHVHGSAGTGIGGAGRVLDAIRALYPDDTRLTTYLPDADLTLTAAESDDAHVLVEVGGVLDDVTVSRLGETLTAMIEKNVHHLRVRMHDRIRVRCDPFPVLLGIRWRACAEGGCLSLVNPPPRLRQIVDREGLRSAFQSCGLLAATAAPALSPVP</sequence>
<organism evidence="3 4">
    <name type="scientific">Actinomadura rugatobispora</name>
    <dbReference type="NCBI Taxonomy" id="1994"/>
    <lineage>
        <taxon>Bacteria</taxon>
        <taxon>Bacillati</taxon>
        <taxon>Actinomycetota</taxon>
        <taxon>Actinomycetes</taxon>
        <taxon>Streptosporangiales</taxon>
        <taxon>Thermomonosporaceae</taxon>
        <taxon>Actinomadura</taxon>
    </lineage>
</organism>
<gene>
    <name evidence="3" type="ORF">ACFPZN_25400</name>
</gene>
<dbReference type="RefSeq" id="WP_378284686.1">
    <property type="nucleotide sequence ID" value="NZ_JBHSON010000037.1"/>
</dbReference>
<dbReference type="PANTHER" id="PTHR33495:SF2">
    <property type="entry name" value="ANTI-SIGMA FACTOR ANTAGONIST TM_1081-RELATED"/>
    <property type="match status" value="1"/>
</dbReference>
<dbReference type="InterPro" id="IPR036513">
    <property type="entry name" value="STAS_dom_sf"/>
</dbReference>
<dbReference type="PANTHER" id="PTHR33495">
    <property type="entry name" value="ANTI-SIGMA FACTOR ANTAGONIST TM_1081-RELATED-RELATED"/>
    <property type="match status" value="1"/>
</dbReference>
<dbReference type="InterPro" id="IPR002645">
    <property type="entry name" value="STAS_dom"/>
</dbReference>
<protein>
    <submittedName>
        <fullName evidence="3">STAS domain-containing protein</fullName>
    </submittedName>
</protein>
<dbReference type="EMBL" id="JBHSON010000037">
    <property type="protein sequence ID" value="MFC5748965.1"/>
    <property type="molecule type" value="Genomic_DNA"/>
</dbReference>
<reference evidence="4" key="1">
    <citation type="journal article" date="2019" name="Int. J. Syst. Evol. Microbiol.">
        <title>The Global Catalogue of Microorganisms (GCM) 10K type strain sequencing project: providing services to taxonomists for standard genome sequencing and annotation.</title>
        <authorList>
            <consortium name="The Broad Institute Genomics Platform"/>
            <consortium name="The Broad Institute Genome Sequencing Center for Infectious Disease"/>
            <person name="Wu L."/>
            <person name="Ma J."/>
        </authorList>
    </citation>
    <scope>NUCLEOTIDE SEQUENCE [LARGE SCALE GENOMIC DNA]</scope>
    <source>
        <strain evidence="4">KCTC 42087</strain>
    </source>
</reference>
<evidence type="ECO:0000313" key="3">
    <source>
        <dbReference type="EMBL" id="MFC5748965.1"/>
    </source>
</evidence>
<name>A0ABW1A6U7_9ACTN</name>
<evidence type="ECO:0000256" key="1">
    <source>
        <dbReference type="SAM" id="MobiDB-lite"/>
    </source>
</evidence>
<evidence type="ECO:0000259" key="2">
    <source>
        <dbReference type="PROSITE" id="PS50801"/>
    </source>
</evidence>
<evidence type="ECO:0000313" key="4">
    <source>
        <dbReference type="Proteomes" id="UP001596074"/>
    </source>
</evidence>
<dbReference type="Gene3D" id="3.30.750.24">
    <property type="entry name" value="STAS domain"/>
    <property type="match status" value="2"/>
</dbReference>